<dbReference type="PROSITE" id="PS01156">
    <property type="entry name" value="TONB_DEPENDENT_REC_2"/>
    <property type="match status" value="1"/>
</dbReference>
<evidence type="ECO:0000256" key="11">
    <source>
        <dbReference type="PROSITE-ProRule" id="PRU10144"/>
    </source>
</evidence>
<comment type="similarity">
    <text evidence="2 10 12">Belongs to the TonB-dependent receptor family.</text>
</comment>
<evidence type="ECO:0000313" key="17">
    <source>
        <dbReference type="Proteomes" id="UP000241362"/>
    </source>
</evidence>
<evidence type="ECO:0000259" key="15">
    <source>
        <dbReference type="Pfam" id="PF07715"/>
    </source>
</evidence>
<evidence type="ECO:0000313" key="16">
    <source>
        <dbReference type="EMBL" id="PTE16582.1"/>
    </source>
</evidence>
<evidence type="ECO:0000256" key="6">
    <source>
        <dbReference type="ARBA" id="ARBA00022729"/>
    </source>
</evidence>
<feature type="domain" description="TonB-dependent receptor plug" evidence="15">
    <location>
        <begin position="65"/>
        <end position="154"/>
    </location>
</feature>
<dbReference type="PANTHER" id="PTHR30069:SF41">
    <property type="entry name" value="HEME_HEMOPEXIN UTILIZATION PROTEIN C"/>
    <property type="match status" value="1"/>
</dbReference>
<feature type="short sequence motif" description="TonB C-terminal box" evidence="11">
    <location>
        <begin position="662"/>
        <end position="679"/>
    </location>
</feature>
<keyword evidence="17" id="KW-1185">Reference proteome</keyword>
<feature type="signal peptide" evidence="13">
    <location>
        <begin position="1"/>
        <end position="35"/>
    </location>
</feature>
<keyword evidence="3 10" id="KW-0813">Transport</keyword>
<dbReference type="Gene3D" id="2.40.170.20">
    <property type="entry name" value="TonB-dependent receptor, beta-barrel domain"/>
    <property type="match status" value="1"/>
</dbReference>
<evidence type="ECO:0000256" key="5">
    <source>
        <dbReference type="ARBA" id="ARBA00022692"/>
    </source>
</evidence>
<dbReference type="Proteomes" id="UP000241362">
    <property type="component" value="Unassembled WGS sequence"/>
</dbReference>
<keyword evidence="4 10" id="KW-1134">Transmembrane beta strand</keyword>
<dbReference type="PROSITE" id="PS52016">
    <property type="entry name" value="TONB_DEPENDENT_REC_3"/>
    <property type="match status" value="1"/>
</dbReference>
<evidence type="ECO:0000256" key="3">
    <source>
        <dbReference type="ARBA" id="ARBA00022448"/>
    </source>
</evidence>
<keyword evidence="5 10" id="KW-0812">Transmembrane</keyword>
<evidence type="ECO:0000256" key="7">
    <source>
        <dbReference type="ARBA" id="ARBA00023077"/>
    </source>
</evidence>
<dbReference type="GO" id="GO:0015344">
    <property type="term" value="F:siderophore uptake transmembrane transporter activity"/>
    <property type="evidence" value="ECO:0007669"/>
    <property type="project" value="TreeGrafter"/>
</dbReference>
<comment type="caution">
    <text evidence="16">The sequence shown here is derived from an EMBL/GenBank/DDBJ whole genome shotgun (WGS) entry which is preliminary data.</text>
</comment>
<evidence type="ECO:0000259" key="14">
    <source>
        <dbReference type="Pfam" id="PF00593"/>
    </source>
</evidence>
<protein>
    <submittedName>
        <fullName evidence="16">Heme acquisition protein hasR</fullName>
    </submittedName>
</protein>
<keyword evidence="7 12" id="KW-0798">TonB box</keyword>
<evidence type="ECO:0000256" key="8">
    <source>
        <dbReference type="ARBA" id="ARBA00023136"/>
    </source>
</evidence>
<dbReference type="InterPro" id="IPR036942">
    <property type="entry name" value="Beta-barrel_TonB_sf"/>
</dbReference>
<dbReference type="InterPro" id="IPR000531">
    <property type="entry name" value="Beta-barrel_TonB"/>
</dbReference>
<dbReference type="SUPFAM" id="SSF56935">
    <property type="entry name" value="Porins"/>
    <property type="match status" value="1"/>
</dbReference>
<evidence type="ECO:0000256" key="10">
    <source>
        <dbReference type="PROSITE-ProRule" id="PRU01360"/>
    </source>
</evidence>
<dbReference type="InterPro" id="IPR037066">
    <property type="entry name" value="Plug_dom_sf"/>
</dbReference>
<dbReference type="GO" id="GO:0009279">
    <property type="term" value="C:cell outer membrane"/>
    <property type="evidence" value="ECO:0007669"/>
    <property type="project" value="UniProtKB-SubCell"/>
</dbReference>
<dbReference type="GO" id="GO:0044718">
    <property type="term" value="P:siderophore transmembrane transport"/>
    <property type="evidence" value="ECO:0007669"/>
    <property type="project" value="TreeGrafter"/>
</dbReference>
<keyword evidence="6 13" id="KW-0732">Signal</keyword>
<accession>A0A2T4JF95</accession>
<evidence type="ECO:0000256" key="9">
    <source>
        <dbReference type="ARBA" id="ARBA00023237"/>
    </source>
</evidence>
<evidence type="ECO:0000256" key="4">
    <source>
        <dbReference type="ARBA" id="ARBA00022452"/>
    </source>
</evidence>
<dbReference type="CDD" id="cd01347">
    <property type="entry name" value="ligand_gated_channel"/>
    <property type="match status" value="1"/>
</dbReference>
<dbReference type="Pfam" id="PF07715">
    <property type="entry name" value="Plug"/>
    <property type="match status" value="1"/>
</dbReference>
<dbReference type="InterPro" id="IPR010917">
    <property type="entry name" value="TonB_rcpt_CS"/>
</dbReference>
<name>A0A2T4JF95_FUSBL</name>
<feature type="chain" id="PRO_5015452061" evidence="13">
    <location>
        <begin position="36"/>
        <end position="679"/>
    </location>
</feature>
<keyword evidence="8 10" id="KW-0472">Membrane</keyword>
<dbReference type="InterPro" id="IPR012910">
    <property type="entry name" value="Plug_dom"/>
</dbReference>
<dbReference type="AlphaFoldDB" id="A0A2T4JF95"/>
<dbReference type="InterPro" id="IPR039426">
    <property type="entry name" value="TonB-dep_rcpt-like"/>
</dbReference>
<sequence length="679" mass="71684">MTRAPKKELGAMTSPLDRASAALAGLVLFAAPALAQETETPLHLGRIIIGYSADGTPVYAGENSSTLEGDAITGHGGIVTLDEVVRQTPGASTLMNAGQAGVAVAIRGLGGSRVSTTIEGVPQNFRFTAHNTADGFAYVDPLLLSAIDITRGASLTGGGLTGSVNFRMITATDLVRDGEGTGGMVRLRYGDNGEGFAGMAAVGMVRGPLELAFAASSRDLDAYVNGAGDKVDDTAQKGGSLMLRGAYQVSEALKVNFLAISYDTDYASAYRMSFAPGMPPVTLAAYNHEVSNDIYSLGFTYSTGDLINLTGNLYSGTTTHRHVSGFGSALGRVMETETLGLDVKNVSTAALGDWTLTSTNGFEISRDKLGGQQNASGSLTGVNPVRGNTDRAAVFSENTFTNGPFEVMLGFRYSDYDLDTTVGSEYFKISHSSFDPKLSLAYSINDTFQPYVSVYRSTRAPTAQETFLGGGDPSIHGFGYIGNLALEPEVSEGYELGVNITRDGIFRADDALKARINYFDLDVDNFIIAQTTAGGAGMQFVNIDETVRTRGLELELGYESDRFSAILAWAHSKGSYGGGRLQPENTISATLAGHFLDGALTVGTTLVYNSNGPAAIAFETDTNRGSYKTIDIFASYDVAENFSVNAKVSNLTDELYTPWAATDSSGPGRSAYIGGEIRF</sequence>
<dbReference type="Gene3D" id="2.170.130.10">
    <property type="entry name" value="TonB-dependent receptor, plug domain"/>
    <property type="match status" value="1"/>
</dbReference>
<evidence type="ECO:0000256" key="13">
    <source>
        <dbReference type="SAM" id="SignalP"/>
    </source>
</evidence>
<feature type="domain" description="TonB-dependent receptor-like beta-barrel" evidence="14">
    <location>
        <begin position="261"/>
        <end position="651"/>
    </location>
</feature>
<dbReference type="PANTHER" id="PTHR30069">
    <property type="entry name" value="TONB-DEPENDENT OUTER MEMBRANE RECEPTOR"/>
    <property type="match status" value="1"/>
</dbReference>
<evidence type="ECO:0000256" key="12">
    <source>
        <dbReference type="RuleBase" id="RU003357"/>
    </source>
</evidence>
<dbReference type="EMBL" id="PZKE01000001">
    <property type="protein sequence ID" value="PTE16582.1"/>
    <property type="molecule type" value="Genomic_DNA"/>
</dbReference>
<organism evidence="16 17">
    <name type="scientific">Fuscovulum blasticum DSM 2131</name>
    <dbReference type="NCBI Taxonomy" id="1188250"/>
    <lineage>
        <taxon>Bacteria</taxon>
        <taxon>Pseudomonadati</taxon>
        <taxon>Pseudomonadota</taxon>
        <taxon>Alphaproteobacteria</taxon>
        <taxon>Rhodobacterales</taxon>
        <taxon>Paracoccaceae</taxon>
        <taxon>Pseudogemmobacter</taxon>
    </lineage>
</organism>
<comment type="subcellular location">
    <subcellularLocation>
        <location evidence="1 10">Cell outer membrane</location>
        <topology evidence="1 10">Multi-pass membrane protein</topology>
    </subcellularLocation>
</comment>
<gene>
    <name evidence="16" type="ORF">C5F44_01665</name>
</gene>
<dbReference type="Pfam" id="PF00593">
    <property type="entry name" value="TonB_dep_Rec_b-barrel"/>
    <property type="match status" value="1"/>
</dbReference>
<keyword evidence="9 10" id="KW-0998">Cell outer membrane</keyword>
<proteinExistence type="inferred from homology"/>
<evidence type="ECO:0000256" key="2">
    <source>
        <dbReference type="ARBA" id="ARBA00009810"/>
    </source>
</evidence>
<reference evidence="16 17" key="1">
    <citation type="submission" date="2018-03" db="EMBL/GenBank/DDBJ databases">
        <title>Rhodobacter blasticus.</title>
        <authorList>
            <person name="Meyer T.E."/>
            <person name="Miller S."/>
            <person name="Lodha T."/>
            <person name="Gandham S."/>
            <person name="Chintalapati S."/>
            <person name="Chintalapati V.R."/>
        </authorList>
    </citation>
    <scope>NUCLEOTIDE SEQUENCE [LARGE SCALE GENOMIC DNA]</scope>
    <source>
        <strain evidence="16 17">DSM 2131</strain>
    </source>
</reference>
<evidence type="ECO:0000256" key="1">
    <source>
        <dbReference type="ARBA" id="ARBA00004571"/>
    </source>
</evidence>